<keyword evidence="9" id="KW-1185">Reference proteome</keyword>
<dbReference type="InterPro" id="IPR036864">
    <property type="entry name" value="Zn2-C6_fun-type_DNA-bd_sf"/>
</dbReference>
<dbReference type="SMART" id="SM00066">
    <property type="entry name" value="GAL4"/>
    <property type="match status" value="1"/>
</dbReference>
<dbReference type="InterPro" id="IPR051127">
    <property type="entry name" value="Fungal_SecMet_Regulators"/>
</dbReference>
<evidence type="ECO:0000256" key="6">
    <source>
        <dbReference type="SAM" id="MobiDB-lite"/>
    </source>
</evidence>
<evidence type="ECO:0000256" key="5">
    <source>
        <dbReference type="SAM" id="Coils"/>
    </source>
</evidence>
<dbReference type="GO" id="GO:0005634">
    <property type="term" value="C:nucleus"/>
    <property type="evidence" value="ECO:0007669"/>
    <property type="project" value="TreeGrafter"/>
</dbReference>
<dbReference type="CDD" id="cd00067">
    <property type="entry name" value="GAL4"/>
    <property type="match status" value="1"/>
</dbReference>
<evidence type="ECO:0000256" key="2">
    <source>
        <dbReference type="ARBA" id="ARBA00023125"/>
    </source>
</evidence>
<evidence type="ECO:0000259" key="7">
    <source>
        <dbReference type="PROSITE" id="PS50048"/>
    </source>
</evidence>
<evidence type="ECO:0000313" key="8">
    <source>
        <dbReference type="EMBL" id="PSR76093.1"/>
    </source>
</evidence>
<dbReference type="Proteomes" id="UP000186601">
    <property type="component" value="Unassembled WGS sequence"/>
</dbReference>
<dbReference type="Gene3D" id="4.10.240.10">
    <property type="entry name" value="Zn(2)-C6 fungal-type DNA-binding domain"/>
    <property type="match status" value="1"/>
</dbReference>
<dbReference type="GO" id="GO:0008270">
    <property type="term" value="F:zinc ion binding"/>
    <property type="evidence" value="ECO:0007669"/>
    <property type="project" value="InterPro"/>
</dbReference>
<feature type="compositionally biased region" description="Acidic residues" evidence="6">
    <location>
        <begin position="137"/>
        <end position="146"/>
    </location>
</feature>
<evidence type="ECO:0000256" key="3">
    <source>
        <dbReference type="ARBA" id="ARBA00023163"/>
    </source>
</evidence>
<evidence type="ECO:0000313" key="9">
    <source>
        <dbReference type="Proteomes" id="UP000186601"/>
    </source>
</evidence>
<dbReference type="Pfam" id="PF00172">
    <property type="entry name" value="Zn_clus"/>
    <property type="match status" value="1"/>
</dbReference>
<dbReference type="OrthoDB" id="2154091at2759"/>
<feature type="compositionally biased region" description="Low complexity" evidence="6">
    <location>
        <begin position="96"/>
        <end position="115"/>
    </location>
</feature>
<protein>
    <recommendedName>
        <fullName evidence="7">Zn(2)-C6 fungal-type domain-containing protein</fullName>
    </recommendedName>
</protein>
<sequence length="214" mass="23253">MKDEKKALKSSSGRGTYARQACNHCRRRKSKCDGQQPVCGPCRDSGRADECTWGHETAKKARTQQHFESLVNHIKSLEVRVKELECELSQTKTRRSLSLSDAAASGSGGSSSLSPRPSPIAKFEPDDGDGMPHMDLADDDGDDDGDSPSRGSDQDSEIEQLIAPTRHLVVRSLLIVYISLAVLTEDTATGRRLGAIWADICIPTGTRTNAISQQ</sequence>
<keyword evidence="4" id="KW-0539">Nucleus</keyword>
<keyword evidence="5" id="KW-0175">Coiled coil</keyword>
<dbReference type="GO" id="GO:0000435">
    <property type="term" value="P:positive regulation of transcription from RNA polymerase II promoter by galactose"/>
    <property type="evidence" value="ECO:0007669"/>
    <property type="project" value="TreeGrafter"/>
</dbReference>
<organism evidence="8 9">
    <name type="scientific">Hermanssonia centrifuga</name>
    <dbReference type="NCBI Taxonomy" id="98765"/>
    <lineage>
        <taxon>Eukaryota</taxon>
        <taxon>Fungi</taxon>
        <taxon>Dikarya</taxon>
        <taxon>Basidiomycota</taxon>
        <taxon>Agaricomycotina</taxon>
        <taxon>Agaricomycetes</taxon>
        <taxon>Polyporales</taxon>
        <taxon>Meruliaceae</taxon>
        <taxon>Hermanssonia</taxon>
    </lineage>
</organism>
<dbReference type="AlphaFoldDB" id="A0A2R6NSY3"/>
<feature type="coiled-coil region" evidence="5">
    <location>
        <begin position="67"/>
        <end position="94"/>
    </location>
</feature>
<dbReference type="PROSITE" id="PS00463">
    <property type="entry name" value="ZN2_CY6_FUNGAL_1"/>
    <property type="match status" value="1"/>
</dbReference>
<dbReference type="PANTHER" id="PTHR47424">
    <property type="entry name" value="REGULATORY PROTEIN GAL4"/>
    <property type="match status" value="1"/>
</dbReference>
<dbReference type="EMBL" id="MLYV02000862">
    <property type="protein sequence ID" value="PSR76093.1"/>
    <property type="molecule type" value="Genomic_DNA"/>
</dbReference>
<accession>A0A2R6NSY3</accession>
<reference evidence="8 9" key="1">
    <citation type="submission" date="2018-02" db="EMBL/GenBank/DDBJ databases">
        <title>Genome sequence of the basidiomycete white-rot fungus Phlebia centrifuga.</title>
        <authorList>
            <person name="Granchi Z."/>
            <person name="Peng M."/>
            <person name="de Vries R.P."/>
            <person name="Hilden K."/>
            <person name="Makela M.R."/>
            <person name="Grigoriev I."/>
            <person name="Riley R."/>
        </authorList>
    </citation>
    <scope>NUCLEOTIDE SEQUENCE [LARGE SCALE GENOMIC DNA]</scope>
    <source>
        <strain evidence="8 9">FBCC195</strain>
    </source>
</reference>
<dbReference type="GO" id="GO:0000978">
    <property type="term" value="F:RNA polymerase II cis-regulatory region sequence-specific DNA binding"/>
    <property type="evidence" value="ECO:0007669"/>
    <property type="project" value="TreeGrafter"/>
</dbReference>
<dbReference type="PROSITE" id="PS50048">
    <property type="entry name" value="ZN2_CY6_FUNGAL_2"/>
    <property type="match status" value="1"/>
</dbReference>
<keyword evidence="3" id="KW-0804">Transcription</keyword>
<keyword evidence="1" id="KW-0805">Transcription regulation</keyword>
<dbReference type="InterPro" id="IPR001138">
    <property type="entry name" value="Zn2Cys6_DnaBD"/>
</dbReference>
<keyword evidence="2" id="KW-0238">DNA-binding</keyword>
<evidence type="ECO:0000256" key="4">
    <source>
        <dbReference type="ARBA" id="ARBA00023242"/>
    </source>
</evidence>
<dbReference type="GO" id="GO:0000981">
    <property type="term" value="F:DNA-binding transcription factor activity, RNA polymerase II-specific"/>
    <property type="evidence" value="ECO:0007669"/>
    <property type="project" value="InterPro"/>
</dbReference>
<dbReference type="SUPFAM" id="SSF57701">
    <property type="entry name" value="Zn2/Cys6 DNA-binding domain"/>
    <property type="match status" value="1"/>
</dbReference>
<evidence type="ECO:0000256" key="1">
    <source>
        <dbReference type="ARBA" id="ARBA00023015"/>
    </source>
</evidence>
<dbReference type="PANTHER" id="PTHR47424:SF3">
    <property type="entry name" value="REGULATORY PROTEIN GAL4"/>
    <property type="match status" value="1"/>
</dbReference>
<gene>
    <name evidence="8" type="ORF">PHLCEN_2v8681</name>
</gene>
<dbReference type="STRING" id="98765.A0A2R6NSY3"/>
<comment type="caution">
    <text evidence="8">The sequence shown here is derived from an EMBL/GenBank/DDBJ whole genome shotgun (WGS) entry which is preliminary data.</text>
</comment>
<feature type="region of interest" description="Disordered" evidence="6">
    <location>
        <begin position="95"/>
        <end position="159"/>
    </location>
</feature>
<proteinExistence type="predicted"/>
<feature type="domain" description="Zn(2)-C6 fungal-type" evidence="7">
    <location>
        <begin position="21"/>
        <end position="53"/>
    </location>
</feature>
<name>A0A2R6NSY3_9APHY</name>
<feature type="region of interest" description="Disordered" evidence="6">
    <location>
        <begin position="29"/>
        <end position="50"/>
    </location>
</feature>